<name>A0A2A9DZP7_9MICO</name>
<comment type="caution">
    <text evidence="3">The sequence shown here is derived from an EMBL/GenBank/DDBJ whole genome shotgun (WGS) entry which is preliminary data.</text>
</comment>
<dbReference type="AlphaFoldDB" id="A0A2A9DZP7"/>
<dbReference type="RefSeq" id="WP_098409084.1">
    <property type="nucleotide sequence ID" value="NZ_PDJE01000001.1"/>
</dbReference>
<accession>A0A2A9DZP7</accession>
<keyword evidence="4" id="KW-1185">Reference proteome</keyword>
<sequence length="346" mass="36926">MSDPNSTPSDSTPEHAKGPGATTPDPTPVEPRPDAPGAPQAPPAAPEPSPSSPEPTEPATPERPAGAREPETPVFESTEATAAPADTGAAPTERTQTVPGSSNDRDDATNAYPYERAPATNPSSDHTVTEAYTDSASTERVLTGPEPTRAYEPRQTPPPNDGTWGGAPEHVEVAEEPKRKGNRWAGIGIGVIQALVFAAAMFGVLILIDLISGEQPDLLGTLLSPALLIATGMFFIGLVIVSLLVNRAGWWAWILGGLLIAAFAYVGWIGGLLVQDAMSVPSNRVLEFIWENLLTWPSVAAFILGREIPIWFGAWTAARGRKVAARNREARDDYERRLDERDAAYR</sequence>
<evidence type="ECO:0000313" key="4">
    <source>
        <dbReference type="Proteomes" id="UP000221369"/>
    </source>
</evidence>
<keyword evidence="2" id="KW-0812">Transmembrane</keyword>
<feature type="compositionally biased region" description="Polar residues" evidence="1">
    <location>
        <begin position="120"/>
        <end position="140"/>
    </location>
</feature>
<feature type="transmembrane region" description="Helical" evidence="2">
    <location>
        <begin position="223"/>
        <end position="245"/>
    </location>
</feature>
<feature type="compositionally biased region" description="Low complexity" evidence="1">
    <location>
        <begin position="1"/>
        <end position="11"/>
    </location>
</feature>
<organism evidence="3 4">
    <name type="scientific">Paramicrobacterium agarici</name>
    <dbReference type="NCBI Taxonomy" id="630514"/>
    <lineage>
        <taxon>Bacteria</taxon>
        <taxon>Bacillati</taxon>
        <taxon>Actinomycetota</taxon>
        <taxon>Actinomycetes</taxon>
        <taxon>Micrococcales</taxon>
        <taxon>Microbacteriaceae</taxon>
        <taxon>Paramicrobacterium</taxon>
    </lineage>
</organism>
<evidence type="ECO:0000256" key="2">
    <source>
        <dbReference type="SAM" id="Phobius"/>
    </source>
</evidence>
<dbReference type="Proteomes" id="UP000221369">
    <property type="component" value="Unassembled WGS sequence"/>
</dbReference>
<keyword evidence="2" id="KW-1133">Transmembrane helix</keyword>
<gene>
    <name evidence="3" type="ORF">ATJ78_3155</name>
</gene>
<feature type="transmembrane region" description="Helical" evidence="2">
    <location>
        <begin position="252"/>
        <end position="274"/>
    </location>
</feature>
<dbReference type="EMBL" id="PDJE01000001">
    <property type="protein sequence ID" value="PFG32168.1"/>
    <property type="molecule type" value="Genomic_DNA"/>
</dbReference>
<feature type="transmembrane region" description="Helical" evidence="2">
    <location>
        <begin position="184"/>
        <end position="211"/>
    </location>
</feature>
<feature type="transmembrane region" description="Helical" evidence="2">
    <location>
        <begin position="294"/>
        <end position="318"/>
    </location>
</feature>
<proteinExistence type="predicted"/>
<evidence type="ECO:0000313" key="3">
    <source>
        <dbReference type="EMBL" id="PFG32168.1"/>
    </source>
</evidence>
<feature type="region of interest" description="Disordered" evidence="1">
    <location>
        <begin position="1"/>
        <end position="168"/>
    </location>
</feature>
<dbReference type="InterPro" id="IPR036259">
    <property type="entry name" value="MFS_trans_sf"/>
</dbReference>
<feature type="compositionally biased region" description="Low complexity" evidence="1">
    <location>
        <begin position="78"/>
        <end position="93"/>
    </location>
</feature>
<dbReference type="SUPFAM" id="SSF103473">
    <property type="entry name" value="MFS general substrate transporter"/>
    <property type="match status" value="1"/>
</dbReference>
<reference evidence="3 4" key="1">
    <citation type="submission" date="2017-10" db="EMBL/GenBank/DDBJ databases">
        <title>Sequencing the genomes of 1000 actinobacteria strains.</title>
        <authorList>
            <person name="Klenk H.-P."/>
        </authorList>
    </citation>
    <scope>NUCLEOTIDE SEQUENCE [LARGE SCALE GENOMIC DNA]</scope>
    <source>
        <strain evidence="3 4">DSM 21798</strain>
    </source>
</reference>
<feature type="compositionally biased region" description="Pro residues" evidence="1">
    <location>
        <begin position="25"/>
        <end position="58"/>
    </location>
</feature>
<protein>
    <submittedName>
        <fullName evidence="3">Uncharacterized protein</fullName>
    </submittedName>
</protein>
<keyword evidence="2" id="KW-0472">Membrane</keyword>
<evidence type="ECO:0000256" key="1">
    <source>
        <dbReference type="SAM" id="MobiDB-lite"/>
    </source>
</evidence>